<keyword evidence="2" id="KW-1185">Reference proteome</keyword>
<evidence type="ECO:0000313" key="2">
    <source>
        <dbReference type="Proteomes" id="UP001055072"/>
    </source>
</evidence>
<accession>A0ACB8U176</accession>
<gene>
    <name evidence="1" type="ORF">BDY19DRAFT_953796</name>
</gene>
<organism evidence="1 2">
    <name type="scientific">Irpex rosettiformis</name>
    <dbReference type="NCBI Taxonomy" id="378272"/>
    <lineage>
        <taxon>Eukaryota</taxon>
        <taxon>Fungi</taxon>
        <taxon>Dikarya</taxon>
        <taxon>Basidiomycota</taxon>
        <taxon>Agaricomycotina</taxon>
        <taxon>Agaricomycetes</taxon>
        <taxon>Polyporales</taxon>
        <taxon>Irpicaceae</taxon>
        <taxon>Irpex</taxon>
    </lineage>
</organism>
<evidence type="ECO:0000313" key="1">
    <source>
        <dbReference type="EMBL" id="KAI0087914.1"/>
    </source>
</evidence>
<sequence>MLCRRRAILRSLTQVIRRSTLRTFSARMSSLPHDVRMFLHGYPDLDDDPRQNKNLQFYSNKRRCQPDNVLISEIHEGWQGDYMTLEYNHGFIQWLFPIQEYGVNYQAQPLQRHEIEAMVADPETMGRVIKSYRLMLDFYGMGLSSIETGLLSRSKPAEKCYERYNNLLRAPHNNLRISRILKSLSELGLERLNAGFVLHVLNEQSERNKLNEPTLTRSMDQWWANCIRNDEERRWIRELINRVRTDEDFVFTRQLYERALERRKETGKLDLD</sequence>
<dbReference type="Proteomes" id="UP001055072">
    <property type="component" value="Unassembled WGS sequence"/>
</dbReference>
<protein>
    <submittedName>
        <fullName evidence="1">Opioid growth factor receptor conserved region-domain-containing protein</fullName>
    </submittedName>
</protein>
<keyword evidence="1" id="KW-0675">Receptor</keyword>
<name>A0ACB8U176_9APHY</name>
<proteinExistence type="predicted"/>
<reference evidence="1" key="1">
    <citation type="journal article" date="2021" name="Environ. Microbiol.">
        <title>Gene family expansions and transcriptome signatures uncover fungal adaptations to wood decay.</title>
        <authorList>
            <person name="Hage H."/>
            <person name="Miyauchi S."/>
            <person name="Viragh M."/>
            <person name="Drula E."/>
            <person name="Min B."/>
            <person name="Chaduli D."/>
            <person name="Navarro D."/>
            <person name="Favel A."/>
            <person name="Norest M."/>
            <person name="Lesage-Meessen L."/>
            <person name="Balint B."/>
            <person name="Merenyi Z."/>
            <person name="de Eugenio L."/>
            <person name="Morin E."/>
            <person name="Martinez A.T."/>
            <person name="Baldrian P."/>
            <person name="Stursova M."/>
            <person name="Martinez M.J."/>
            <person name="Novotny C."/>
            <person name="Magnuson J.K."/>
            <person name="Spatafora J.W."/>
            <person name="Maurice S."/>
            <person name="Pangilinan J."/>
            <person name="Andreopoulos W."/>
            <person name="LaButti K."/>
            <person name="Hundley H."/>
            <person name="Na H."/>
            <person name="Kuo A."/>
            <person name="Barry K."/>
            <person name="Lipzen A."/>
            <person name="Henrissat B."/>
            <person name="Riley R."/>
            <person name="Ahrendt S."/>
            <person name="Nagy L.G."/>
            <person name="Grigoriev I.V."/>
            <person name="Martin F."/>
            <person name="Rosso M.N."/>
        </authorList>
    </citation>
    <scope>NUCLEOTIDE SEQUENCE</scope>
    <source>
        <strain evidence="1">CBS 384.51</strain>
    </source>
</reference>
<comment type="caution">
    <text evidence="1">The sequence shown here is derived from an EMBL/GenBank/DDBJ whole genome shotgun (WGS) entry which is preliminary data.</text>
</comment>
<dbReference type="EMBL" id="MU274916">
    <property type="protein sequence ID" value="KAI0087914.1"/>
    <property type="molecule type" value="Genomic_DNA"/>
</dbReference>